<dbReference type="SUPFAM" id="SSF53448">
    <property type="entry name" value="Nucleotide-diphospho-sugar transferases"/>
    <property type="match status" value="1"/>
</dbReference>
<proteinExistence type="predicted"/>
<reference evidence="1" key="1">
    <citation type="submission" date="2020-02" db="EMBL/GenBank/DDBJ databases">
        <authorList>
            <person name="Gao J."/>
            <person name="Sun J."/>
        </authorList>
    </citation>
    <scope>NUCLEOTIDE SEQUENCE</scope>
    <source>
        <strain evidence="1">602-2</strain>
    </source>
</reference>
<sequence>MKIIVPLAGPDVVHPRHGVRALYDVGGQPLVAAALEGRPWFRSGETTAQDIIFILREGGGRDELAGFLNGRYAGARQVTLSQLTAGAMYSVLAGAALADPHQPLCVDLVDILYQWDDWAAARPLIAEGGLVPVFDSEDPAYSYLRRENGQVVEAAEKRVISREASAGTYFFENSGLFLRAAAHSMAHADRLAFKGALFVCPMMNGVIAEGRRVHAAAVSQVQPVGKLFH</sequence>
<dbReference type="Gene3D" id="3.90.550.10">
    <property type="entry name" value="Spore Coat Polysaccharide Biosynthesis Protein SpsA, Chain A"/>
    <property type="match status" value="1"/>
</dbReference>
<gene>
    <name evidence="1" type="ORF">G5B46_11550</name>
</gene>
<comment type="caution">
    <text evidence="1">The sequence shown here is derived from an EMBL/GenBank/DDBJ whole genome shotgun (WGS) entry which is preliminary data.</text>
</comment>
<dbReference type="AlphaFoldDB" id="A0A6G4QY41"/>
<accession>A0A6G4QY41</accession>
<dbReference type="RefSeq" id="WP_165258811.1">
    <property type="nucleotide sequence ID" value="NZ_JAAKGT010000004.1"/>
</dbReference>
<evidence type="ECO:0000313" key="1">
    <source>
        <dbReference type="EMBL" id="NGM50244.1"/>
    </source>
</evidence>
<dbReference type="EMBL" id="JAAKGT010000004">
    <property type="protein sequence ID" value="NGM50244.1"/>
    <property type="molecule type" value="Genomic_DNA"/>
</dbReference>
<protein>
    <submittedName>
        <fullName evidence="1">Uncharacterized protein</fullName>
    </submittedName>
</protein>
<dbReference type="InterPro" id="IPR029044">
    <property type="entry name" value="Nucleotide-diphossugar_trans"/>
</dbReference>
<name>A0A6G4QY41_9CAUL</name>
<organism evidence="1">
    <name type="scientific">Caulobacter sp. 602-2</name>
    <dbReference type="NCBI Taxonomy" id="2710887"/>
    <lineage>
        <taxon>Bacteria</taxon>
        <taxon>Pseudomonadati</taxon>
        <taxon>Pseudomonadota</taxon>
        <taxon>Alphaproteobacteria</taxon>
        <taxon>Caulobacterales</taxon>
        <taxon>Caulobacteraceae</taxon>
        <taxon>Caulobacter</taxon>
    </lineage>
</organism>